<evidence type="ECO:0000313" key="2">
    <source>
        <dbReference type="Proteomes" id="UP000231791"/>
    </source>
</evidence>
<dbReference type="RefSeq" id="WP_030230500.1">
    <property type="nucleotide sequence ID" value="NZ_CP024985.1"/>
</dbReference>
<dbReference type="AlphaFoldDB" id="A0A2K8PS73"/>
<sequence>MAPLDELFPAEVKGASGAAFTRLGSKALESCTEPDSVGPRLAALIEDGAGCVGEQIAFYKDDRNNQFNMAVFTMRDQRDSLRVATELAMAFDDYQVAVQAPPAGSGLPALPADSGLVQAFTGHGRVMVVALGQWSDGRTADFQRLTDGMAPLRDEVSRRVAAHEGTG</sequence>
<dbReference type="EMBL" id="CP024985">
    <property type="protein sequence ID" value="ATZ28950.1"/>
    <property type="molecule type" value="Genomic_DNA"/>
</dbReference>
<gene>
    <name evidence="1" type="ORF">SLAV_35905</name>
</gene>
<name>A0A2K8PS73_STRLA</name>
<organism evidence="1 2">
    <name type="scientific">Streptomyces lavendulae subsp. lavendulae</name>
    <dbReference type="NCBI Taxonomy" id="58340"/>
    <lineage>
        <taxon>Bacteria</taxon>
        <taxon>Bacillati</taxon>
        <taxon>Actinomycetota</taxon>
        <taxon>Actinomycetes</taxon>
        <taxon>Kitasatosporales</taxon>
        <taxon>Streptomycetaceae</taxon>
        <taxon>Streptomyces</taxon>
    </lineage>
</organism>
<proteinExistence type="predicted"/>
<dbReference type="OrthoDB" id="3873295at2"/>
<protein>
    <submittedName>
        <fullName evidence="1">Uncharacterized protein</fullName>
    </submittedName>
</protein>
<dbReference type="KEGG" id="slx:SLAV_35905"/>
<dbReference type="Proteomes" id="UP000231791">
    <property type="component" value="Chromosome"/>
</dbReference>
<keyword evidence="2" id="KW-1185">Reference proteome</keyword>
<dbReference type="GeneID" id="49388152"/>
<evidence type="ECO:0000313" key="1">
    <source>
        <dbReference type="EMBL" id="ATZ28950.1"/>
    </source>
</evidence>
<reference evidence="1 2" key="1">
    <citation type="submission" date="2017-11" db="EMBL/GenBank/DDBJ databases">
        <title>Complete genome sequence of Streptomyces lavendulae subsp. lavendulae CCM 3239 (formerly 'Streptomyces aureofaciens CCM 3239'), the producer of the angucycline-type antibiotic auricin.</title>
        <authorList>
            <person name="Busche T."/>
            <person name="Novakova R."/>
            <person name="Al'Dilaimi A."/>
            <person name="Homerova D."/>
            <person name="Feckova L."/>
            <person name="Rezuchova B."/>
            <person name="Mingyar E."/>
            <person name="Csolleiova D."/>
            <person name="Bekeova C."/>
            <person name="Winkler A."/>
            <person name="Sevcikova B."/>
            <person name="Kalinowski J."/>
            <person name="Kormanec J."/>
            <person name="Ruckert C."/>
        </authorList>
    </citation>
    <scope>NUCLEOTIDE SEQUENCE [LARGE SCALE GENOMIC DNA]</scope>
    <source>
        <strain evidence="1 2">CCM 3239</strain>
    </source>
</reference>
<accession>A0A2K8PS73</accession>